<evidence type="ECO:0000256" key="1">
    <source>
        <dbReference type="SAM" id="MobiDB-lite"/>
    </source>
</evidence>
<keyword evidence="3" id="KW-1185">Reference proteome</keyword>
<evidence type="ECO:0000313" key="2">
    <source>
        <dbReference type="EMBL" id="CAH3025032.1"/>
    </source>
</evidence>
<name>A0ABN8M643_9CNID</name>
<dbReference type="EMBL" id="CALNXI010000333">
    <property type="protein sequence ID" value="CAH3025032.1"/>
    <property type="molecule type" value="Genomic_DNA"/>
</dbReference>
<accession>A0ABN8M643</accession>
<gene>
    <name evidence="2" type="ORF">PEVE_00024852</name>
</gene>
<feature type="region of interest" description="Disordered" evidence="1">
    <location>
        <begin position="1"/>
        <end position="22"/>
    </location>
</feature>
<reference evidence="2 3" key="1">
    <citation type="submission" date="2022-05" db="EMBL/GenBank/DDBJ databases">
        <authorList>
            <consortium name="Genoscope - CEA"/>
            <person name="William W."/>
        </authorList>
    </citation>
    <scope>NUCLEOTIDE SEQUENCE [LARGE SCALE GENOMIC DNA]</scope>
</reference>
<sequence>MRAPKRRIADRASAQVTSGPTPFSLMFGREVRIKLPELRRETVDLNRQGVHERDWSSKLKGKAYAEEMRDAVSKSIELGDEVLLRAEKSNKLSSNFCPSPFEVIRKTGERLLSETTPDRRLPTLSPGHFSLGTRLEDHMPCNFREDVPCPGKSQRKRS</sequence>
<dbReference type="Proteomes" id="UP001159427">
    <property type="component" value="Unassembled WGS sequence"/>
</dbReference>
<comment type="caution">
    <text evidence="2">The sequence shown here is derived from an EMBL/GenBank/DDBJ whole genome shotgun (WGS) entry which is preliminary data.</text>
</comment>
<proteinExistence type="predicted"/>
<evidence type="ECO:0000313" key="3">
    <source>
        <dbReference type="Proteomes" id="UP001159427"/>
    </source>
</evidence>
<protein>
    <submittedName>
        <fullName evidence="2">Uncharacterized protein</fullName>
    </submittedName>
</protein>
<organism evidence="2 3">
    <name type="scientific">Porites evermanni</name>
    <dbReference type="NCBI Taxonomy" id="104178"/>
    <lineage>
        <taxon>Eukaryota</taxon>
        <taxon>Metazoa</taxon>
        <taxon>Cnidaria</taxon>
        <taxon>Anthozoa</taxon>
        <taxon>Hexacorallia</taxon>
        <taxon>Scleractinia</taxon>
        <taxon>Fungiina</taxon>
        <taxon>Poritidae</taxon>
        <taxon>Porites</taxon>
    </lineage>
</organism>